<protein>
    <submittedName>
        <fullName evidence="2">Acyl dehydratase</fullName>
    </submittedName>
</protein>
<dbReference type="Pfam" id="PF01575">
    <property type="entry name" value="MaoC_dehydratas"/>
    <property type="match status" value="1"/>
</dbReference>
<dbReference type="EMBL" id="QJSX01000006">
    <property type="protein sequence ID" value="PYE54134.1"/>
    <property type="molecule type" value="Genomic_DNA"/>
</dbReference>
<dbReference type="Gene3D" id="3.10.129.10">
    <property type="entry name" value="Hotdog Thioesterase"/>
    <property type="match status" value="1"/>
</dbReference>
<dbReference type="PANTHER" id="PTHR42993:SF1">
    <property type="entry name" value="MAOC-LIKE DEHYDRATASE DOMAIN-CONTAINING PROTEIN"/>
    <property type="match status" value="1"/>
</dbReference>
<dbReference type="Proteomes" id="UP000248326">
    <property type="component" value="Unassembled WGS sequence"/>
</dbReference>
<keyword evidence="3" id="KW-1185">Reference proteome</keyword>
<evidence type="ECO:0000259" key="1">
    <source>
        <dbReference type="Pfam" id="PF01575"/>
    </source>
</evidence>
<dbReference type="RefSeq" id="WP_110886526.1">
    <property type="nucleotide sequence ID" value="NZ_QJSX01000006.1"/>
</dbReference>
<dbReference type="InterPro" id="IPR039375">
    <property type="entry name" value="NodN-like"/>
</dbReference>
<dbReference type="AlphaFoldDB" id="A0A318S7Z1"/>
<evidence type="ECO:0000313" key="3">
    <source>
        <dbReference type="Proteomes" id="UP000248326"/>
    </source>
</evidence>
<accession>A0A318S7Z1</accession>
<dbReference type="PANTHER" id="PTHR42993">
    <property type="entry name" value="MAOC-LIKE DEHYDRATASE DOMAIN-CONTAINING PROTEIN"/>
    <property type="match status" value="1"/>
</dbReference>
<reference evidence="2 3" key="1">
    <citation type="submission" date="2018-06" db="EMBL/GenBank/DDBJ databases">
        <title>Genomic Encyclopedia of Type Strains, Phase IV (KMG-IV): sequencing the most valuable type-strain genomes for metagenomic binning, comparative biology and taxonomic classification.</title>
        <authorList>
            <person name="Goeker M."/>
        </authorList>
    </citation>
    <scope>NUCLEOTIDE SEQUENCE [LARGE SCALE GENOMIC DNA]</scope>
    <source>
        <strain evidence="2 3">DSM 18048</strain>
    </source>
</reference>
<sequence length="156" mass="17319">MTHTHNQQLEEFRAKVGQNVGVSEWTLVTQEMVNTFADATGDHQFIHVDPERAKQTQFGGTIAHGFLTLSLLAGHLSKGLEHVLNLGGRMVVNVGLNKVRFLSPVMVGMKVRCKAGLVSIEDGKDGEWVQITLKQTVEREDGKPAMIAETIFRTYF</sequence>
<name>A0A318S7Z1_9DEIO</name>
<feature type="domain" description="MaoC-like" evidence="1">
    <location>
        <begin position="13"/>
        <end position="137"/>
    </location>
</feature>
<dbReference type="CDD" id="cd03450">
    <property type="entry name" value="NodN"/>
    <property type="match status" value="1"/>
</dbReference>
<evidence type="ECO:0000313" key="2">
    <source>
        <dbReference type="EMBL" id="PYE54134.1"/>
    </source>
</evidence>
<proteinExistence type="predicted"/>
<dbReference type="InterPro" id="IPR029069">
    <property type="entry name" value="HotDog_dom_sf"/>
</dbReference>
<dbReference type="SUPFAM" id="SSF54637">
    <property type="entry name" value="Thioesterase/thiol ester dehydrase-isomerase"/>
    <property type="match status" value="1"/>
</dbReference>
<organism evidence="2 3">
    <name type="scientific">Deinococcus yavapaiensis KR-236</name>
    <dbReference type="NCBI Taxonomy" id="694435"/>
    <lineage>
        <taxon>Bacteria</taxon>
        <taxon>Thermotogati</taxon>
        <taxon>Deinococcota</taxon>
        <taxon>Deinococci</taxon>
        <taxon>Deinococcales</taxon>
        <taxon>Deinococcaceae</taxon>
        <taxon>Deinococcus</taxon>
    </lineage>
</organism>
<comment type="caution">
    <text evidence="2">The sequence shown here is derived from an EMBL/GenBank/DDBJ whole genome shotgun (WGS) entry which is preliminary data.</text>
</comment>
<gene>
    <name evidence="2" type="ORF">DES52_10699</name>
</gene>
<dbReference type="InterPro" id="IPR002539">
    <property type="entry name" value="MaoC-like_dom"/>
</dbReference>
<dbReference type="OrthoDB" id="9801625at2"/>